<dbReference type="Pfam" id="PF00588">
    <property type="entry name" value="SpoU_methylase"/>
    <property type="match status" value="1"/>
</dbReference>
<organism evidence="6 7">
    <name type="scientific">Brevundimonas mediterranea</name>
    <dbReference type="NCBI Taxonomy" id="74329"/>
    <lineage>
        <taxon>Bacteria</taxon>
        <taxon>Pseudomonadati</taxon>
        <taxon>Pseudomonadota</taxon>
        <taxon>Alphaproteobacteria</taxon>
        <taxon>Caulobacterales</taxon>
        <taxon>Caulobacteraceae</taxon>
        <taxon>Brevundimonas</taxon>
    </lineage>
</organism>
<keyword evidence="3 6" id="KW-0808">Transferase</keyword>
<dbReference type="GO" id="GO:0008173">
    <property type="term" value="F:RNA methyltransferase activity"/>
    <property type="evidence" value="ECO:0007669"/>
    <property type="project" value="InterPro"/>
</dbReference>
<evidence type="ECO:0000256" key="1">
    <source>
        <dbReference type="ARBA" id="ARBA00007228"/>
    </source>
</evidence>
<dbReference type="EMBL" id="JACIDA010000003">
    <property type="protein sequence ID" value="MBB3873563.1"/>
    <property type="molecule type" value="Genomic_DNA"/>
</dbReference>
<sequence>MSASSEFAAADFTPPAVVLDKSQMAENIGAVARVMANFGLTDLRLVTPRDGWPQERAWATASGADWVLEGVRVFDSVAEAVADLNTVFATTARPRETRQPVRTPREAGRILYDDTASGLKTGLLFGGERAGLETTDIALCAGIVTIPIDPKHHSLNLAQAVAINAYEWRTLILDAPPPRFRDSEPPASNDLLVGMYEHLEAELEHGGFFYPPEKKRSMSQNLRVMLGRAAFSEQEVATMRGAIHALAKGRGRVLAKLAAERAAKSKTDAPE</sequence>
<dbReference type="PANTHER" id="PTHR42786">
    <property type="entry name" value="TRNA/RRNA METHYLTRANSFERASE"/>
    <property type="match status" value="1"/>
</dbReference>
<evidence type="ECO:0000259" key="5">
    <source>
        <dbReference type="Pfam" id="PF00588"/>
    </source>
</evidence>
<dbReference type="PIRSF" id="PIRSF004808">
    <property type="entry name" value="LasT"/>
    <property type="match status" value="1"/>
</dbReference>
<dbReference type="GO" id="GO:0005829">
    <property type="term" value="C:cytosol"/>
    <property type="evidence" value="ECO:0007669"/>
    <property type="project" value="TreeGrafter"/>
</dbReference>
<feature type="domain" description="tRNA/rRNA methyltransferase SpoU type" evidence="5">
    <location>
        <begin position="16"/>
        <end position="166"/>
    </location>
</feature>
<dbReference type="Gene3D" id="1.10.8.590">
    <property type="match status" value="1"/>
</dbReference>
<dbReference type="InterPro" id="IPR001537">
    <property type="entry name" value="SpoU_MeTrfase"/>
</dbReference>
<dbReference type="Gene3D" id="3.40.1280.10">
    <property type="match status" value="1"/>
</dbReference>
<evidence type="ECO:0000256" key="2">
    <source>
        <dbReference type="ARBA" id="ARBA00022603"/>
    </source>
</evidence>
<name>A0A7W6AAV0_9CAUL</name>
<evidence type="ECO:0000313" key="7">
    <source>
        <dbReference type="Proteomes" id="UP000532936"/>
    </source>
</evidence>
<accession>A0A7W6AAV0</accession>
<dbReference type="SUPFAM" id="SSF75217">
    <property type="entry name" value="alpha/beta knot"/>
    <property type="match status" value="1"/>
</dbReference>
<dbReference type="InterPro" id="IPR029026">
    <property type="entry name" value="tRNA_m1G_MTases_N"/>
</dbReference>
<evidence type="ECO:0000256" key="4">
    <source>
        <dbReference type="ARBA" id="ARBA00022691"/>
    </source>
</evidence>
<dbReference type="GO" id="GO:0002128">
    <property type="term" value="P:tRNA nucleoside ribose methylation"/>
    <property type="evidence" value="ECO:0007669"/>
    <property type="project" value="TreeGrafter"/>
</dbReference>
<dbReference type="InterPro" id="IPR004384">
    <property type="entry name" value="RNA_MeTrfase_TrmJ/LasT"/>
</dbReference>
<dbReference type="InterPro" id="IPR029028">
    <property type="entry name" value="Alpha/beta_knot_MTases"/>
</dbReference>
<proteinExistence type="inferred from homology"/>
<evidence type="ECO:0000313" key="6">
    <source>
        <dbReference type="EMBL" id="MBB3873563.1"/>
    </source>
</evidence>
<protein>
    <submittedName>
        <fullName evidence="6">tRNA/rRNA methyltransferase</fullName>
        <ecNumber evidence="6">2.1.1.-</ecNumber>
    </submittedName>
</protein>
<comment type="caution">
    <text evidence="6">The sequence shown here is derived from an EMBL/GenBank/DDBJ whole genome shotgun (WGS) entry which is preliminary data.</text>
</comment>
<dbReference type="RefSeq" id="WP_183198428.1">
    <property type="nucleotide sequence ID" value="NZ_JACIDA010000003.1"/>
</dbReference>
<keyword evidence="4" id="KW-0949">S-adenosyl-L-methionine</keyword>
<dbReference type="Proteomes" id="UP000532936">
    <property type="component" value="Unassembled WGS sequence"/>
</dbReference>
<dbReference type="AlphaFoldDB" id="A0A7W6AAV0"/>
<gene>
    <name evidence="6" type="ORF">GGR11_003125</name>
</gene>
<dbReference type="CDD" id="cd18093">
    <property type="entry name" value="SpoU-like_TrmJ"/>
    <property type="match status" value="1"/>
</dbReference>
<dbReference type="GO" id="GO:0003723">
    <property type="term" value="F:RNA binding"/>
    <property type="evidence" value="ECO:0007669"/>
    <property type="project" value="InterPro"/>
</dbReference>
<evidence type="ECO:0000256" key="3">
    <source>
        <dbReference type="ARBA" id="ARBA00022679"/>
    </source>
</evidence>
<reference evidence="6 7" key="1">
    <citation type="submission" date="2020-08" db="EMBL/GenBank/DDBJ databases">
        <title>Genomic Encyclopedia of Type Strains, Phase IV (KMG-IV): sequencing the most valuable type-strain genomes for metagenomic binning, comparative biology and taxonomic classification.</title>
        <authorList>
            <person name="Goeker M."/>
        </authorList>
    </citation>
    <scope>NUCLEOTIDE SEQUENCE [LARGE SCALE GENOMIC DNA]</scope>
    <source>
        <strain evidence="6 7">DSM 14878</strain>
    </source>
</reference>
<keyword evidence="2 6" id="KW-0489">Methyltransferase</keyword>
<dbReference type="EC" id="2.1.1.-" evidence="6"/>
<dbReference type="PANTHER" id="PTHR42786:SF7">
    <property type="entry name" value="TRNA_RRNA METHYLTRANSFERASE SPOU TYPE DOMAIN-CONTAINING PROTEIN"/>
    <property type="match status" value="1"/>
</dbReference>
<comment type="similarity">
    <text evidence="1">Belongs to the class IV-like SAM-binding methyltransferase superfamily. RNA methyltransferase TrmH family.</text>
</comment>